<protein>
    <submittedName>
        <fullName evidence="2">Uncharacterized protein</fullName>
    </submittedName>
</protein>
<accession>A0A091DQV2</accession>
<dbReference type="AlphaFoldDB" id="A0A091DQV2"/>
<reference evidence="2 3" key="1">
    <citation type="submission" date="2013-11" db="EMBL/GenBank/DDBJ databases">
        <title>The Damaraland mole rat (Fukomys damarensis) genome and evolution of African mole rats.</title>
        <authorList>
            <person name="Gladyshev V.N."/>
            <person name="Fang X."/>
        </authorList>
    </citation>
    <scope>NUCLEOTIDE SEQUENCE [LARGE SCALE GENOMIC DNA]</scope>
    <source>
        <tissue evidence="2">Liver</tissue>
    </source>
</reference>
<evidence type="ECO:0000256" key="1">
    <source>
        <dbReference type="SAM" id="MobiDB-lite"/>
    </source>
</evidence>
<keyword evidence="3" id="KW-1185">Reference proteome</keyword>
<name>A0A091DQV2_FUKDA</name>
<feature type="region of interest" description="Disordered" evidence="1">
    <location>
        <begin position="57"/>
        <end position="81"/>
    </location>
</feature>
<dbReference type="Proteomes" id="UP000028990">
    <property type="component" value="Unassembled WGS sequence"/>
</dbReference>
<proteinExistence type="predicted"/>
<feature type="region of interest" description="Disordered" evidence="1">
    <location>
        <begin position="94"/>
        <end position="114"/>
    </location>
</feature>
<evidence type="ECO:0000313" key="3">
    <source>
        <dbReference type="Proteomes" id="UP000028990"/>
    </source>
</evidence>
<sequence length="114" mass="12298">MEKRSSGQQLRMVNGTSAPFSDPGALGCILRGVWSEQVALKELVPLGAANPEQFHGLAAQTRSNRRRSAVPGSAWKKTDRNPRKLLEELQEAAKVGYEPRDPELTGVPGSCGEA</sequence>
<evidence type="ECO:0000313" key="2">
    <source>
        <dbReference type="EMBL" id="KFO34514.1"/>
    </source>
</evidence>
<dbReference type="EMBL" id="KN121943">
    <property type="protein sequence ID" value="KFO34514.1"/>
    <property type="molecule type" value="Genomic_DNA"/>
</dbReference>
<gene>
    <name evidence="2" type="ORF">H920_04093</name>
</gene>
<organism evidence="2 3">
    <name type="scientific">Fukomys damarensis</name>
    <name type="common">Damaraland mole rat</name>
    <name type="synonym">Cryptomys damarensis</name>
    <dbReference type="NCBI Taxonomy" id="885580"/>
    <lineage>
        <taxon>Eukaryota</taxon>
        <taxon>Metazoa</taxon>
        <taxon>Chordata</taxon>
        <taxon>Craniata</taxon>
        <taxon>Vertebrata</taxon>
        <taxon>Euteleostomi</taxon>
        <taxon>Mammalia</taxon>
        <taxon>Eutheria</taxon>
        <taxon>Euarchontoglires</taxon>
        <taxon>Glires</taxon>
        <taxon>Rodentia</taxon>
        <taxon>Hystricomorpha</taxon>
        <taxon>Bathyergidae</taxon>
        <taxon>Fukomys</taxon>
    </lineage>
</organism>